<evidence type="ECO:0000313" key="6">
    <source>
        <dbReference type="Proteomes" id="UP000277580"/>
    </source>
</evidence>
<feature type="region of interest" description="Disordered" evidence="2">
    <location>
        <begin position="38"/>
        <end position="135"/>
    </location>
</feature>
<dbReference type="Pfam" id="PF24883">
    <property type="entry name" value="NPHP3_N"/>
    <property type="match status" value="1"/>
</dbReference>
<evidence type="ECO:0000313" key="5">
    <source>
        <dbReference type="EMBL" id="RPB08085.1"/>
    </source>
</evidence>
<evidence type="ECO:0000256" key="2">
    <source>
        <dbReference type="SAM" id="MobiDB-lite"/>
    </source>
</evidence>
<dbReference type="Proteomes" id="UP000277580">
    <property type="component" value="Unassembled WGS sequence"/>
</dbReference>
<name>A0A3N4KQQ0_9PEZI</name>
<gene>
    <name evidence="5" type="ORF">P167DRAFT_578659</name>
</gene>
<dbReference type="AlphaFoldDB" id="A0A3N4KQQ0"/>
<keyword evidence="6" id="KW-1185">Reference proteome</keyword>
<evidence type="ECO:0000256" key="1">
    <source>
        <dbReference type="ARBA" id="ARBA00022737"/>
    </source>
</evidence>
<organism evidence="5 6">
    <name type="scientific">Morchella conica CCBAS932</name>
    <dbReference type="NCBI Taxonomy" id="1392247"/>
    <lineage>
        <taxon>Eukaryota</taxon>
        <taxon>Fungi</taxon>
        <taxon>Dikarya</taxon>
        <taxon>Ascomycota</taxon>
        <taxon>Pezizomycotina</taxon>
        <taxon>Pezizomycetes</taxon>
        <taxon>Pezizales</taxon>
        <taxon>Morchellaceae</taxon>
        <taxon>Morchella</taxon>
    </lineage>
</organism>
<dbReference type="InterPro" id="IPR056125">
    <property type="entry name" value="DUF7708"/>
</dbReference>
<proteinExistence type="predicted"/>
<dbReference type="InParanoid" id="A0A3N4KQQ0"/>
<sequence>MSSRTSSGTGVHEQQNEQQNEQRNWCSWAAELVARSSIPPPATAAGTDVQPLSLPQPAVGVKHSAGSSTSARSSGTGISAAPASTLSPESSPAPHHSAPTPPHTRNAQTPLESSIDRSRATAQIPERQSSTFTAGRASLWDNARVQLPEKIQEKLCSVDQCDINLVKFLIETIQVQKEACDEKRWSYVNTAGQKVFYFESLIEQLNKYALIGDIAIQHNPDIVVLAWSGFRFLLQVSFTLDGHPNWVGTAYTENMRSIADSFSTLMRVVCCCDIYERLYTSKDLTVTEILTGSIVKLYVSILDYLFFTTEHLQKGTTKQVWDSFFPGSKQKLGDLQTLEKTVIANAEVAEKEAADAGRSDNTEQVKNLKLLLSQMQTPLTEIELVVKKLFASVESERYLKILIWFSQMPFASHHAYFSKHRRHATGDWLLEHQKYGKWKMSDESSIFWLRGGPGCGKSYLASKVIDHVLDEVKMDQHKWHHAVAYFYYHYNNKGKNDPGTILRTIVKQLCLSMGDGLLPKEVLSIYEEREKQGHPSSPLDVDECRNLTIKLCNGFPQTTIILDALDECDEKERRSLFYALSEIAKGSRLTKIFVTGRDIEDIRDTLSGHSSHWIEETDNQRDVNLFIQTEIERRSQPHAMRGVEKPLLGGKDVPQQFKDQVIRSLQSKANGMFMWVQFQIEAICKESTMPKVLRALETLPESLDTTYERIIEKINST</sequence>
<evidence type="ECO:0000259" key="3">
    <source>
        <dbReference type="Pfam" id="PF24809"/>
    </source>
</evidence>
<dbReference type="STRING" id="1392247.A0A3N4KQQ0"/>
<feature type="region of interest" description="Disordered" evidence="2">
    <location>
        <begin position="1"/>
        <end position="23"/>
    </location>
</feature>
<feature type="compositionally biased region" description="Low complexity" evidence="2">
    <location>
        <begin position="64"/>
        <end position="98"/>
    </location>
</feature>
<reference evidence="5 6" key="1">
    <citation type="journal article" date="2018" name="Nat. Ecol. Evol.">
        <title>Pezizomycetes genomes reveal the molecular basis of ectomycorrhizal truffle lifestyle.</title>
        <authorList>
            <person name="Murat C."/>
            <person name="Payen T."/>
            <person name="Noel B."/>
            <person name="Kuo A."/>
            <person name="Morin E."/>
            <person name="Chen J."/>
            <person name="Kohler A."/>
            <person name="Krizsan K."/>
            <person name="Balestrini R."/>
            <person name="Da Silva C."/>
            <person name="Montanini B."/>
            <person name="Hainaut M."/>
            <person name="Levati E."/>
            <person name="Barry K.W."/>
            <person name="Belfiori B."/>
            <person name="Cichocki N."/>
            <person name="Clum A."/>
            <person name="Dockter R.B."/>
            <person name="Fauchery L."/>
            <person name="Guy J."/>
            <person name="Iotti M."/>
            <person name="Le Tacon F."/>
            <person name="Lindquist E.A."/>
            <person name="Lipzen A."/>
            <person name="Malagnac F."/>
            <person name="Mello A."/>
            <person name="Molinier V."/>
            <person name="Miyauchi S."/>
            <person name="Poulain J."/>
            <person name="Riccioni C."/>
            <person name="Rubini A."/>
            <person name="Sitrit Y."/>
            <person name="Splivallo R."/>
            <person name="Traeger S."/>
            <person name="Wang M."/>
            <person name="Zifcakova L."/>
            <person name="Wipf D."/>
            <person name="Zambonelli A."/>
            <person name="Paolocci F."/>
            <person name="Nowrousian M."/>
            <person name="Ottonello S."/>
            <person name="Baldrian P."/>
            <person name="Spatafora J.W."/>
            <person name="Henrissat B."/>
            <person name="Nagy L.G."/>
            <person name="Aury J.M."/>
            <person name="Wincker P."/>
            <person name="Grigoriev I.V."/>
            <person name="Bonfante P."/>
            <person name="Martin F.M."/>
        </authorList>
    </citation>
    <scope>NUCLEOTIDE SEQUENCE [LARGE SCALE GENOMIC DNA]</scope>
    <source>
        <strain evidence="5 6">CCBAS932</strain>
    </source>
</reference>
<dbReference type="PANTHER" id="PTHR10039:SF16">
    <property type="entry name" value="GPI INOSITOL-DEACYLASE"/>
    <property type="match status" value="1"/>
</dbReference>
<dbReference type="Pfam" id="PF24809">
    <property type="entry name" value="DUF7708"/>
    <property type="match status" value="1"/>
</dbReference>
<dbReference type="EMBL" id="ML119169">
    <property type="protein sequence ID" value="RPB08085.1"/>
    <property type="molecule type" value="Genomic_DNA"/>
</dbReference>
<keyword evidence="1" id="KW-0677">Repeat</keyword>
<dbReference type="InterPro" id="IPR027417">
    <property type="entry name" value="P-loop_NTPase"/>
</dbReference>
<feature type="domain" description="DUF7708" evidence="3">
    <location>
        <begin position="199"/>
        <end position="334"/>
    </location>
</feature>
<dbReference type="PANTHER" id="PTHR10039">
    <property type="entry name" value="AMELOGENIN"/>
    <property type="match status" value="1"/>
</dbReference>
<accession>A0A3N4KQQ0</accession>
<feature type="domain" description="Nephrocystin 3-like N-terminal" evidence="4">
    <location>
        <begin position="425"/>
        <end position="597"/>
    </location>
</feature>
<dbReference type="SUPFAM" id="SSF52540">
    <property type="entry name" value="P-loop containing nucleoside triphosphate hydrolases"/>
    <property type="match status" value="1"/>
</dbReference>
<dbReference type="InterPro" id="IPR056884">
    <property type="entry name" value="NPHP3-like_N"/>
</dbReference>
<protein>
    <recommendedName>
        <fullName evidence="7">NACHT domain-containing protein</fullName>
    </recommendedName>
</protein>
<evidence type="ECO:0008006" key="7">
    <source>
        <dbReference type="Google" id="ProtNLM"/>
    </source>
</evidence>
<dbReference type="Gene3D" id="3.40.50.300">
    <property type="entry name" value="P-loop containing nucleotide triphosphate hydrolases"/>
    <property type="match status" value="1"/>
</dbReference>
<evidence type="ECO:0000259" key="4">
    <source>
        <dbReference type="Pfam" id="PF24883"/>
    </source>
</evidence>
<dbReference type="OrthoDB" id="539213at2759"/>